<feature type="compositionally biased region" description="Low complexity" evidence="5">
    <location>
        <begin position="314"/>
        <end position="326"/>
    </location>
</feature>
<feature type="region of interest" description="Disordered" evidence="5">
    <location>
        <begin position="309"/>
        <end position="329"/>
    </location>
</feature>
<evidence type="ECO:0000313" key="8">
    <source>
        <dbReference type="Proteomes" id="UP000655225"/>
    </source>
</evidence>
<dbReference type="Pfam" id="PF02365">
    <property type="entry name" value="NAM"/>
    <property type="match status" value="1"/>
</dbReference>
<dbReference type="EMBL" id="JABCRI010000007">
    <property type="protein sequence ID" value="KAF8403791.1"/>
    <property type="molecule type" value="Genomic_DNA"/>
</dbReference>
<organism evidence="7 8">
    <name type="scientific">Tetracentron sinense</name>
    <name type="common">Spur-leaf</name>
    <dbReference type="NCBI Taxonomy" id="13715"/>
    <lineage>
        <taxon>Eukaryota</taxon>
        <taxon>Viridiplantae</taxon>
        <taxon>Streptophyta</taxon>
        <taxon>Embryophyta</taxon>
        <taxon>Tracheophyta</taxon>
        <taxon>Spermatophyta</taxon>
        <taxon>Magnoliopsida</taxon>
        <taxon>Trochodendrales</taxon>
        <taxon>Trochodendraceae</taxon>
        <taxon>Tetracentron</taxon>
    </lineage>
</organism>
<comment type="caution">
    <text evidence="7">The sequence shown here is derived from an EMBL/GenBank/DDBJ whole genome shotgun (WGS) entry which is preliminary data.</text>
</comment>
<evidence type="ECO:0000259" key="6">
    <source>
        <dbReference type="PROSITE" id="PS51005"/>
    </source>
</evidence>
<dbReference type="SUPFAM" id="SSF101941">
    <property type="entry name" value="NAC domain"/>
    <property type="match status" value="1"/>
</dbReference>
<accession>A0A834ZH87</accession>
<keyword evidence="2" id="KW-0238">DNA-binding</keyword>
<name>A0A834ZH87_TETSI</name>
<dbReference type="OrthoDB" id="910777at2759"/>
<dbReference type="PANTHER" id="PTHR31719:SF179">
    <property type="entry name" value="OS08G0148400 PROTEIN"/>
    <property type="match status" value="1"/>
</dbReference>
<reference evidence="7 8" key="1">
    <citation type="submission" date="2020-04" db="EMBL/GenBank/DDBJ databases">
        <title>Plant Genome Project.</title>
        <authorList>
            <person name="Zhang R.-G."/>
        </authorList>
    </citation>
    <scope>NUCLEOTIDE SEQUENCE [LARGE SCALE GENOMIC DNA]</scope>
    <source>
        <strain evidence="7">YNK0</strain>
        <tissue evidence="7">Leaf</tissue>
    </source>
</reference>
<protein>
    <recommendedName>
        <fullName evidence="6">NAC domain-containing protein</fullName>
    </recommendedName>
</protein>
<keyword evidence="3" id="KW-0804">Transcription</keyword>
<keyword evidence="4" id="KW-0539">Nucleus</keyword>
<feature type="region of interest" description="Disordered" evidence="5">
    <location>
        <begin position="364"/>
        <end position="386"/>
    </location>
</feature>
<gene>
    <name evidence="7" type="ORF">HHK36_011897</name>
</gene>
<dbReference type="AlphaFoldDB" id="A0A834ZH87"/>
<dbReference type="GO" id="GO:0003677">
    <property type="term" value="F:DNA binding"/>
    <property type="evidence" value="ECO:0007669"/>
    <property type="project" value="UniProtKB-KW"/>
</dbReference>
<dbReference type="GO" id="GO:0006355">
    <property type="term" value="P:regulation of DNA-templated transcription"/>
    <property type="evidence" value="ECO:0007669"/>
    <property type="project" value="InterPro"/>
</dbReference>
<evidence type="ECO:0000256" key="1">
    <source>
        <dbReference type="ARBA" id="ARBA00023015"/>
    </source>
</evidence>
<proteinExistence type="predicted"/>
<keyword evidence="8" id="KW-1185">Reference proteome</keyword>
<evidence type="ECO:0000256" key="3">
    <source>
        <dbReference type="ARBA" id="ARBA00023163"/>
    </source>
</evidence>
<dbReference type="InterPro" id="IPR036093">
    <property type="entry name" value="NAC_dom_sf"/>
</dbReference>
<feature type="domain" description="NAC" evidence="6">
    <location>
        <begin position="26"/>
        <end position="181"/>
    </location>
</feature>
<dbReference type="InterPro" id="IPR003441">
    <property type="entry name" value="NAC-dom"/>
</dbReference>
<evidence type="ECO:0000256" key="2">
    <source>
        <dbReference type="ARBA" id="ARBA00023125"/>
    </source>
</evidence>
<dbReference type="PROSITE" id="PS51005">
    <property type="entry name" value="NAC"/>
    <property type="match status" value="1"/>
</dbReference>
<sequence length="386" mass="44348">MPLSDQSQNEEGVVGAKNADDFLKSIPAGYRFCPHDEELIDHYLRKKVRKLPLPSNIIQEVNLMNYNPQDLIDEYMKYGERAWYFFTPRERKHPNGTRPNRVAGDGFWRASARDEDVTSRGMKIRSKRSLVFWKGKPPNARKTDWLMQEYRLLEDENPPITGNNANDMRLDHYVLCKIYKKPNKGQQKQEDEECVPPTRVFHDQDTTPSMLFMENQHPSNQPSMHDQTTPGSFMPSPMQFMNNQTRLVSSSQPSMVFTQNLQPAVLRVPSNQPPMNWHEQILVSSMPSPMEFMNNLQTQAVSSAQPSMQIMNNQPSSSHQPSSIPQWLKDKDRGPEIDIIFSSFQCSLKDLISAINADLAEFSSDSCDSELLPPPPLPPSLKRRRN</sequence>
<evidence type="ECO:0000313" key="7">
    <source>
        <dbReference type="EMBL" id="KAF8403791.1"/>
    </source>
</evidence>
<keyword evidence="1" id="KW-0805">Transcription regulation</keyword>
<dbReference type="PANTHER" id="PTHR31719">
    <property type="entry name" value="NAC TRANSCRIPTION FACTOR 56"/>
    <property type="match status" value="1"/>
</dbReference>
<dbReference type="Gene3D" id="2.170.150.80">
    <property type="entry name" value="NAC domain"/>
    <property type="match status" value="1"/>
</dbReference>
<dbReference type="OMA" id="WEQLIKQ"/>
<dbReference type="Proteomes" id="UP000655225">
    <property type="component" value="Unassembled WGS sequence"/>
</dbReference>
<evidence type="ECO:0000256" key="5">
    <source>
        <dbReference type="SAM" id="MobiDB-lite"/>
    </source>
</evidence>
<evidence type="ECO:0000256" key="4">
    <source>
        <dbReference type="ARBA" id="ARBA00023242"/>
    </source>
</evidence>